<dbReference type="InterPro" id="IPR013262">
    <property type="entry name" value="OMP_MIM1/TOM13_mt"/>
</dbReference>
<dbReference type="OrthoDB" id="5529571at2759"/>
<accession>A0A9P7D5C6</accession>
<dbReference type="PANTHER" id="PTHR28241">
    <property type="entry name" value="MITOCHONDRIAL IMPORT PROTEIN 1"/>
    <property type="match status" value="1"/>
</dbReference>
<name>A0A9P7D5C6_9AGAM</name>
<feature type="coiled-coil region" evidence="1">
    <location>
        <begin position="69"/>
        <end position="107"/>
    </location>
</feature>
<feature type="compositionally biased region" description="Low complexity" evidence="2">
    <location>
        <begin position="187"/>
        <end position="205"/>
    </location>
</feature>
<evidence type="ECO:0000313" key="5">
    <source>
        <dbReference type="Proteomes" id="UP000714275"/>
    </source>
</evidence>
<keyword evidence="3" id="KW-0812">Transmembrane</keyword>
<dbReference type="GO" id="GO:0005741">
    <property type="term" value="C:mitochondrial outer membrane"/>
    <property type="evidence" value="ECO:0007669"/>
    <property type="project" value="InterPro"/>
</dbReference>
<protein>
    <submittedName>
        <fullName evidence="4">Uncharacterized protein</fullName>
    </submittedName>
</protein>
<keyword evidence="3" id="KW-0472">Membrane</keyword>
<keyword evidence="1" id="KW-0175">Coiled coil</keyword>
<dbReference type="AlphaFoldDB" id="A0A9P7D5C6"/>
<keyword evidence="5" id="KW-1185">Reference proteome</keyword>
<proteinExistence type="predicted"/>
<evidence type="ECO:0000256" key="1">
    <source>
        <dbReference type="SAM" id="Coils"/>
    </source>
</evidence>
<feature type="region of interest" description="Disordered" evidence="2">
    <location>
        <begin position="139"/>
        <end position="241"/>
    </location>
</feature>
<feature type="transmembrane region" description="Helical" evidence="3">
    <location>
        <begin position="262"/>
        <end position="283"/>
    </location>
</feature>
<comment type="caution">
    <text evidence="4">The sequence shown here is derived from an EMBL/GenBank/DDBJ whole genome shotgun (WGS) entry which is preliminary data.</text>
</comment>
<evidence type="ECO:0000313" key="4">
    <source>
        <dbReference type="EMBL" id="KAG1779146.1"/>
    </source>
</evidence>
<dbReference type="GO" id="GO:0070096">
    <property type="term" value="P:mitochondrial outer membrane translocase complex assembly"/>
    <property type="evidence" value="ECO:0007669"/>
    <property type="project" value="TreeGrafter"/>
</dbReference>
<dbReference type="EMBL" id="JABBWD010000013">
    <property type="protein sequence ID" value="KAG1779146.1"/>
    <property type="molecule type" value="Genomic_DNA"/>
</dbReference>
<feature type="compositionally biased region" description="Low complexity" evidence="2">
    <location>
        <begin position="33"/>
        <end position="43"/>
    </location>
</feature>
<dbReference type="PANTHER" id="PTHR28241:SF1">
    <property type="entry name" value="MITOCHONDRIAL IMPORT PROTEIN 1"/>
    <property type="match status" value="1"/>
</dbReference>
<feature type="compositionally biased region" description="Acidic residues" evidence="2">
    <location>
        <begin position="56"/>
        <end position="65"/>
    </location>
</feature>
<reference evidence="4" key="1">
    <citation type="journal article" date="2020" name="New Phytol.">
        <title>Comparative genomics reveals dynamic genome evolution in host specialist ectomycorrhizal fungi.</title>
        <authorList>
            <person name="Lofgren L.A."/>
            <person name="Nguyen N.H."/>
            <person name="Vilgalys R."/>
            <person name="Ruytinx J."/>
            <person name="Liao H.L."/>
            <person name="Branco S."/>
            <person name="Kuo A."/>
            <person name="LaButti K."/>
            <person name="Lipzen A."/>
            <person name="Andreopoulos W."/>
            <person name="Pangilinan J."/>
            <person name="Riley R."/>
            <person name="Hundley H."/>
            <person name="Na H."/>
            <person name="Barry K."/>
            <person name="Grigoriev I.V."/>
            <person name="Stajich J.E."/>
            <person name="Kennedy P.G."/>
        </authorList>
    </citation>
    <scope>NUCLEOTIDE SEQUENCE</scope>
    <source>
        <strain evidence="4">DOB743</strain>
    </source>
</reference>
<dbReference type="Proteomes" id="UP000714275">
    <property type="component" value="Unassembled WGS sequence"/>
</dbReference>
<feature type="compositionally biased region" description="Basic and acidic residues" evidence="2">
    <location>
        <begin position="222"/>
        <end position="233"/>
    </location>
</feature>
<feature type="region of interest" description="Disordered" evidence="2">
    <location>
        <begin position="1"/>
        <end position="68"/>
    </location>
</feature>
<feature type="compositionally biased region" description="Polar residues" evidence="2">
    <location>
        <begin position="1"/>
        <end position="29"/>
    </location>
</feature>
<gene>
    <name evidence="4" type="ORF">EV702DRAFT_1090679</name>
</gene>
<sequence length="308" mass="33252">MSDTSSLEQSNEHMLQSTLETAFQSTEITPKSAAAAAAAPAAPTLLSDAPAVTSEVPEDSETVEEDAWKGEYEAQVEEWRAQSAEARAKAERERARWEQIRKREAEERQALGQEPENWDALGSHITSSFAAASEVLASSSASLASTSLADSGHLVSEQKGPSSHLHASQHLKTDRGSPSQKWEHINSSPTSSYPSMSFPETSIPSSPSPPHVVFQQTTGRDQPLEQHSAERKPSNVPPSTIPSLLDSTIAPRTRMTLLLSSLAINLLLPFVNGVMLGFGEIFAKNVLVGWMGWKSQSGRTAANVGIRR</sequence>
<feature type="compositionally biased region" description="Low complexity" evidence="2">
    <location>
        <begin position="139"/>
        <end position="151"/>
    </location>
</feature>
<evidence type="ECO:0000256" key="3">
    <source>
        <dbReference type="SAM" id="Phobius"/>
    </source>
</evidence>
<organism evidence="4 5">
    <name type="scientific">Suillus placidus</name>
    <dbReference type="NCBI Taxonomy" id="48579"/>
    <lineage>
        <taxon>Eukaryota</taxon>
        <taxon>Fungi</taxon>
        <taxon>Dikarya</taxon>
        <taxon>Basidiomycota</taxon>
        <taxon>Agaricomycotina</taxon>
        <taxon>Agaricomycetes</taxon>
        <taxon>Agaricomycetidae</taxon>
        <taxon>Boletales</taxon>
        <taxon>Suillineae</taxon>
        <taxon>Suillaceae</taxon>
        <taxon>Suillus</taxon>
    </lineage>
</organism>
<keyword evidence="3" id="KW-1133">Transmembrane helix</keyword>
<dbReference type="Pfam" id="PF08219">
    <property type="entry name" value="TOM13"/>
    <property type="match status" value="1"/>
</dbReference>
<evidence type="ECO:0000256" key="2">
    <source>
        <dbReference type="SAM" id="MobiDB-lite"/>
    </source>
</evidence>
<dbReference type="GO" id="GO:0045040">
    <property type="term" value="P:protein insertion into mitochondrial outer membrane"/>
    <property type="evidence" value="ECO:0007669"/>
    <property type="project" value="TreeGrafter"/>
</dbReference>